<dbReference type="Gene3D" id="3.30.2310.20">
    <property type="entry name" value="RelE-like"/>
    <property type="match status" value="1"/>
</dbReference>
<reference evidence="2 3" key="1">
    <citation type="submission" date="2020-03" db="EMBL/GenBank/DDBJ databases">
        <title>Genomic analysis of Bacteroides faecium CBA7301.</title>
        <authorList>
            <person name="Kim J."/>
            <person name="Roh S.W."/>
        </authorList>
    </citation>
    <scope>NUCLEOTIDE SEQUENCE [LARGE SCALE GENOMIC DNA]</scope>
    <source>
        <strain evidence="2 3">CBA7301</strain>
    </source>
</reference>
<evidence type="ECO:0000313" key="2">
    <source>
        <dbReference type="EMBL" id="QIU95853.1"/>
    </source>
</evidence>
<name>A0A6H0KRP4_9BACE</name>
<dbReference type="InterPro" id="IPR007712">
    <property type="entry name" value="RelE/ParE_toxin"/>
</dbReference>
<dbReference type="Proteomes" id="UP000501780">
    <property type="component" value="Chromosome"/>
</dbReference>
<organism evidence="2 3">
    <name type="scientific">Bacteroides faecium</name>
    <dbReference type="NCBI Taxonomy" id="2715212"/>
    <lineage>
        <taxon>Bacteria</taxon>
        <taxon>Pseudomonadati</taxon>
        <taxon>Bacteroidota</taxon>
        <taxon>Bacteroidia</taxon>
        <taxon>Bacteroidales</taxon>
        <taxon>Bacteroidaceae</taxon>
        <taxon>Bacteroides</taxon>
    </lineage>
</organism>
<accession>A0A6H0KRP4</accession>
<keyword evidence="1" id="KW-1277">Toxin-antitoxin system</keyword>
<dbReference type="InterPro" id="IPR035093">
    <property type="entry name" value="RelE/ParE_toxin_dom_sf"/>
</dbReference>
<gene>
    <name evidence="2" type="ORF">BacF7301_17600</name>
</gene>
<dbReference type="EMBL" id="CP050831">
    <property type="protein sequence ID" value="QIU95853.1"/>
    <property type="molecule type" value="Genomic_DNA"/>
</dbReference>
<keyword evidence="3" id="KW-1185">Reference proteome</keyword>
<dbReference type="Pfam" id="PF05016">
    <property type="entry name" value="ParE_toxin"/>
    <property type="match status" value="1"/>
</dbReference>
<evidence type="ECO:0000313" key="3">
    <source>
        <dbReference type="Proteomes" id="UP000501780"/>
    </source>
</evidence>
<dbReference type="RefSeq" id="WP_167964834.1">
    <property type="nucleotide sequence ID" value="NZ_CP050831.1"/>
</dbReference>
<dbReference type="KEGG" id="bfc:BacF7301_17600"/>
<dbReference type="AlphaFoldDB" id="A0A6H0KRP4"/>
<sequence length="100" mass="11731">MDALKVKWNKSAFRLFVQIVNWYSCNVGQKAAINVTQDFFNAIHHISLHPAIGMFDKKRSTSTKIYRSFLIHPKYRLIYRQTKTTIRIVDIVCNQMNPSL</sequence>
<protein>
    <submittedName>
        <fullName evidence="2">Type II toxin-antitoxin system RelE/ParE family toxin</fullName>
    </submittedName>
</protein>
<evidence type="ECO:0000256" key="1">
    <source>
        <dbReference type="ARBA" id="ARBA00022649"/>
    </source>
</evidence>
<proteinExistence type="predicted"/>